<evidence type="ECO:0000256" key="2">
    <source>
        <dbReference type="ARBA" id="ARBA00008017"/>
    </source>
</evidence>
<name>A0A1B8TW54_9FLAO</name>
<evidence type="ECO:0000256" key="4">
    <source>
        <dbReference type="ARBA" id="ARBA00022692"/>
    </source>
</evidence>
<organism evidence="10 11">
    <name type="scientific">Polaribacter reichenbachii</name>
    <dbReference type="NCBI Taxonomy" id="996801"/>
    <lineage>
        <taxon>Bacteria</taxon>
        <taxon>Pseudomonadati</taxon>
        <taxon>Bacteroidota</taxon>
        <taxon>Flavobacteriia</taxon>
        <taxon>Flavobacteriales</taxon>
        <taxon>Flavobacteriaceae</taxon>
    </lineage>
</organism>
<keyword evidence="5 7" id="KW-1133">Transmembrane helix</keyword>
<dbReference type="STRING" id="996801.BW723_01790"/>
<keyword evidence="11" id="KW-1185">Reference proteome</keyword>
<feature type="transmembrane region" description="Helical" evidence="7">
    <location>
        <begin position="6"/>
        <end position="26"/>
    </location>
</feature>
<comment type="similarity">
    <text evidence="2">Belongs to the MscS (TC 1.A.23) family.</text>
</comment>
<comment type="caution">
    <text evidence="10">The sequence shown here is derived from an EMBL/GenBank/DDBJ whole genome shotgun (WGS) entry which is preliminary data.</text>
</comment>
<keyword evidence="3" id="KW-1003">Cell membrane</keyword>
<keyword evidence="4 7" id="KW-0812">Transmembrane</keyword>
<dbReference type="GO" id="GO:0005886">
    <property type="term" value="C:plasma membrane"/>
    <property type="evidence" value="ECO:0007669"/>
    <property type="project" value="UniProtKB-SubCell"/>
</dbReference>
<dbReference type="RefSeq" id="WP_068363148.1">
    <property type="nucleotide sequence ID" value="NZ_CP019337.1"/>
</dbReference>
<dbReference type="GO" id="GO:0008381">
    <property type="term" value="F:mechanosensitive monoatomic ion channel activity"/>
    <property type="evidence" value="ECO:0007669"/>
    <property type="project" value="InterPro"/>
</dbReference>
<proteinExistence type="inferred from homology"/>
<sequence length="408" mass="45844">MILNYVYFGVSILGIFLFFFIFKKIFKKLQTKLDKLDRNVLFKNKEVAKLFRFITPRREKHILKFATRTIRIGISILFLVLYLPFVFKFIPETKEIADKVFSYVLMPVNFVVDGFLDFIPGLFFILVIVFATKYLLKFLKYLTGELEREAVRLEGFHADWAKPTFNLIRIVIIAFAAVVCFPYIPGSGSDAFKGVSIFFGVLFSLGSTAAISNIVAGVVITYMRPFKVGDRVEIGNTVGDVTERSLLVTRVKTIKNLDVTVPNSTILGNHIINFSKNAAEDVGVILHTSVTIGYDVPSGDVIQALVKGAKNTQMILDKPEPFVLVKSLDDFYINYEINCHTKNPEKSALIYSFLHESIKNELHNAGIEILSPHYSAIRDGNVLTVPPENVPKDYVKPGFKVGGFNIGG</sequence>
<dbReference type="Proteomes" id="UP000092612">
    <property type="component" value="Unassembled WGS sequence"/>
</dbReference>
<dbReference type="InterPro" id="IPR011066">
    <property type="entry name" value="MscS_channel_C_sf"/>
</dbReference>
<dbReference type="InterPro" id="IPR045275">
    <property type="entry name" value="MscS_archaea/bacteria_type"/>
</dbReference>
<dbReference type="Pfam" id="PF21082">
    <property type="entry name" value="MS_channel_3rd"/>
    <property type="match status" value="1"/>
</dbReference>
<evidence type="ECO:0000256" key="6">
    <source>
        <dbReference type="ARBA" id="ARBA00023136"/>
    </source>
</evidence>
<dbReference type="PANTHER" id="PTHR30221">
    <property type="entry name" value="SMALL-CONDUCTANCE MECHANOSENSITIVE CHANNEL"/>
    <property type="match status" value="1"/>
</dbReference>
<feature type="domain" description="Mechanosensitive ion channel MscS C-terminal" evidence="9">
    <location>
        <begin position="288"/>
        <end position="369"/>
    </location>
</feature>
<dbReference type="EMBL" id="LSFL01000035">
    <property type="protein sequence ID" value="OBY63877.1"/>
    <property type="molecule type" value="Genomic_DNA"/>
</dbReference>
<dbReference type="OrthoDB" id="9809206at2"/>
<evidence type="ECO:0000256" key="7">
    <source>
        <dbReference type="SAM" id="Phobius"/>
    </source>
</evidence>
<accession>A0A1B8TW54</accession>
<dbReference type="Gene3D" id="3.30.70.100">
    <property type="match status" value="1"/>
</dbReference>
<evidence type="ECO:0000256" key="5">
    <source>
        <dbReference type="ARBA" id="ARBA00022989"/>
    </source>
</evidence>
<dbReference type="KEGG" id="prn:BW723_01790"/>
<feature type="transmembrane region" description="Helical" evidence="7">
    <location>
        <begin position="70"/>
        <end position="90"/>
    </location>
</feature>
<dbReference type="Pfam" id="PF00924">
    <property type="entry name" value="MS_channel_2nd"/>
    <property type="match status" value="1"/>
</dbReference>
<protein>
    <recommendedName>
        <fullName evidence="12">Transmembrane ion channel</fullName>
    </recommendedName>
</protein>
<gene>
    <name evidence="10" type="ORF">LPB301_13910</name>
</gene>
<dbReference type="InterPro" id="IPR006685">
    <property type="entry name" value="MscS_channel_2nd"/>
</dbReference>
<evidence type="ECO:0000256" key="1">
    <source>
        <dbReference type="ARBA" id="ARBA00004651"/>
    </source>
</evidence>
<dbReference type="SUPFAM" id="SSF50182">
    <property type="entry name" value="Sm-like ribonucleoproteins"/>
    <property type="match status" value="1"/>
</dbReference>
<evidence type="ECO:0000313" key="10">
    <source>
        <dbReference type="EMBL" id="OBY63877.1"/>
    </source>
</evidence>
<feature type="transmembrane region" description="Helical" evidence="7">
    <location>
        <begin position="167"/>
        <end position="185"/>
    </location>
</feature>
<comment type="subcellular location">
    <subcellularLocation>
        <location evidence="1">Cell membrane</location>
        <topology evidence="1">Multi-pass membrane protein</topology>
    </subcellularLocation>
</comment>
<reference evidence="11" key="1">
    <citation type="submission" date="2016-02" db="EMBL/GenBank/DDBJ databases">
        <title>Paenibacillus sp. LPB0068, isolated from Crassostrea gigas.</title>
        <authorList>
            <person name="Shin S.-K."/>
            <person name="Yi H."/>
        </authorList>
    </citation>
    <scope>NUCLEOTIDE SEQUENCE [LARGE SCALE GENOMIC DNA]</scope>
    <source>
        <strain evidence="11">KCTC 23969</strain>
    </source>
</reference>
<feature type="transmembrane region" description="Helical" evidence="7">
    <location>
        <begin position="110"/>
        <end position="131"/>
    </location>
</feature>
<evidence type="ECO:0008006" key="12">
    <source>
        <dbReference type="Google" id="ProtNLM"/>
    </source>
</evidence>
<keyword evidence="6 7" id="KW-0472">Membrane</keyword>
<feature type="domain" description="Mechanosensitive ion channel MscS" evidence="8">
    <location>
        <begin position="211"/>
        <end position="276"/>
    </location>
</feature>
<dbReference type="Gene3D" id="2.30.30.60">
    <property type="match status" value="1"/>
</dbReference>
<evidence type="ECO:0000259" key="8">
    <source>
        <dbReference type="Pfam" id="PF00924"/>
    </source>
</evidence>
<evidence type="ECO:0000313" key="11">
    <source>
        <dbReference type="Proteomes" id="UP000092612"/>
    </source>
</evidence>
<evidence type="ECO:0000259" key="9">
    <source>
        <dbReference type="Pfam" id="PF21082"/>
    </source>
</evidence>
<dbReference type="InterPro" id="IPR049278">
    <property type="entry name" value="MS_channel_C"/>
</dbReference>
<dbReference type="SUPFAM" id="SSF82689">
    <property type="entry name" value="Mechanosensitive channel protein MscS (YggB), C-terminal domain"/>
    <property type="match status" value="1"/>
</dbReference>
<evidence type="ECO:0000256" key="3">
    <source>
        <dbReference type="ARBA" id="ARBA00022475"/>
    </source>
</evidence>
<dbReference type="InterPro" id="IPR023408">
    <property type="entry name" value="MscS_beta-dom_sf"/>
</dbReference>
<dbReference type="AlphaFoldDB" id="A0A1B8TW54"/>
<dbReference type="PANTHER" id="PTHR30221:SF18">
    <property type="entry name" value="SLL0590 PROTEIN"/>
    <property type="match status" value="1"/>
</dbReference>
<dbReference type="InterPro" id="IPR010920">
    <property type="entry name" value="LSM_dom_sf"/>
</dbReference>
<feature type="transmembrane region" description="Helical" evidence="7">
    <location>
        <begin position="197"/>
        <end position="222"/>
    </location>
</feature>